<feature type="region of interest" description="Disordered" evidence="1">
    <location>
        <begin position="36"/>
        <end position="158"/>
    </location>
</feature>
<dbReference type="GeneID" id="54350012"/>
<dbReference type="Proteomes" id="UP000800082">
    <property type="component" value="Unassembled WGS sequence"/>
</dbReference>
<dbReference type="RefSeq" id="XP_033449087.1">
    <property type="nucleotide sequence ID" value="XM_033592344.1"/>
</dbReference>
<proteinExistence type="predicted"/>
<dbReference type="EMBL" id="ML978967">
    <property type="protein sequence ID" value="KAF1928839.1"/>
    <property type="molecule type" value="Genomic_DNA"/>
</dbReference>
<name>A0A6A5RMF4_9PLEO</name>
<evidence type="ECO:0000256" key="1">
    <source>
        <dbReference type="SAM" id="MobiDB-lite"/>
    </source>
</evidence>
<feature type="compositionally biased region" description="Low complexity" evidence="1">
    <location>
        <begin position="134"/>
        <end position="146"/>
    </location>
</feature>
<feature type="compositionally biased region" description="Acidic residues" evidence="1">
    <location>
        <begin position="38"/>
        <end position="47"/>
    </location>
</feature>
<accession>A0A6A5RMF4</accession>
<keyword evidence="3" id="KW-1185">Reference proteome</keyword>
<organism evidence="2 3">
    <name type="scientific">Didymella exigua CBS 183.55</name>
    <dbReference type="NCBI Taxonomy" id="1150837"/>
    <lineage>
        <taxon>Eukaryota</taxon>
        <taxon>Fungi</taxon>
        <taxon>Dikarya</taxon>
        <taxon>Ascomycota</taxon>
        <taxon>Pezizomycotina</taxon>
        <taxon>Dothideomycetes</taxon>
        <taxon>Pleosporomycetidae</taxon>
        <taxon>Pleosporales</taxon>
        <taxon>Pleosporineae</taxon>
        <taxon>Didymellaceae</taxon>
        <taxon>Didymella</taxon>
    </lineage>
</organism>
<feature type="compositionally biased region" description="Polar residues" evidence="1">
    <location>
        <begin position="124"/>
        <end position="133"/>
    </location>
</feature>
<evidence type="ECO:0000313" key="3">
    <source>
        <dbReference type="Proteomes" id="UP000800082"/>
    </source>
</evidence>
<sequence length="158" mass="17224">MDPETRFCLSQSMSWYLRTTSNNVIAVAAAVASLIAESDSDSDSDESTEPRHCWPAESSPQSPQRLPTIRQQRRQMHRPALDHVPDLAQSPVTETEDTHPCSTAVEPEVKDNTRKPLKPLKPTMLSSSAQPTSADAPVSPAGSDAAAAEREACMRLQE</sequence>
<reference evidence="2" key="1">
    <citation type="journal article" date="2020" name="Stud. Mycol.">
        <title>101 Dothideomycetes genomes: a test case for predicting lifestyles and emergence of pathogens.</title>
        <authorList>
            <person name="Haridas S."/>
            <person name="Albert R."/>
            <person name="Binder M."/>
            <person name="Bloem J."/>
            <person name="Labutti K."/>
            <person name="Salamov A."/>
            <person name="Andreopoulos B."/>
            <person name="Baker S."/>
            <person name="Barry K."/>
            <person name="Bills G."/>
            <person name="Bluhm B."/>
            <person name="Cannon C."/>
            <person name="Castanera R."/>
            <person name="Culley D."/>
            <person name="Daum C."/>
            <person name="Ezra D."/>
            <person name="Gonzalez J."/>
            <person name="Henrissat B."/>
            <person name="Kuo A."/>
            <person name="Liang C."/>
            <person name="Lipzen A."/>
            <person name="Lutzoni F."/>
            <person name="Magnuson J."/>
            <person name="Mondo S."/>
            <person name="Nolan M."/>
            <person name="Ohm R."/>
            <person name="Pangilinan J."/>
            <person name="Park H.-J."/>
            <person name="Ramirez L."/>
            <person name="Alfaro M."/>
            <person name="Sun H."/>
            <person name="Tritt A."/>
            <person name="Yoshinaga Y."/>
            <person name="Zwiers L.-H."/>
            <person name="Turgeon B."/>
            <person name="Goodwin S."/>
            <person name="Spatafora J."/>
            <person name="Crous P."/>
            <person name="Grigoriev I."/>
        </authorList>
    </citation>
    <scope>NUCLEOTIDE SEQUENCE</scope>
    <source>
        <strain evidence="2">CBS 183.55</strain>
    </source>
</reference>
<gene>
    <name evidence="2" type="ORF">M421DRAFT_420070</name>
</gene>
<feature type="compositionally biased region" description="Basic and acidic residues" evidence="1">
    <location>
        <begin position="147"/>
        <end position="158"/>
    </location>
</feature>
<dbReference type="AlphaFoldDB" id="A0A6A5RMF4"/>
<protein>
    <submittedName>
        <fullName evidence="2">Uncharacterized protein</fullName>
    </submittedName>
</protein>
<evidence type="ECO:0000313" key="2">
    <source>
        <dbReference type="EMBL" id="KAF1928839.1"/>
    </source>
</evidence>